<dbReference type="Pfam" id="PF14614">
    <property type="entry name" value="DUF4450"/>
    <property type="match status" value="1"/>
</dbReference>
<dbReference type="InterPro" id="IPR028028">
    <property type="entry name" value="DUF4450"/>
</dbReference>
<dbReference type="InterPro" id="IPR008928">
    <property type="entry name" value="6-hairpin_glycosidase_sf"/>
</dbReference>
<dbReference type="AlphaFoldDB" id="A0A2S9J9H2"/>
<proteinExistence type="predicted"/>
<protein>
    <submittedName>
        <fullName evidence="1">Glycogen debranching protein</fullName>
    </submittedName>
</protein>
<dbReference type="RefSeq" id="WP_105715264.1">
    <property type="nucleotide sequence ID" value="NZ_PVBQ01000001.1"/>
</dbReference>
<evidence type="ECO:0000313" key="1">
    <source>
        <dbReference type="EMBL" id="PRD49422.1"/>
    </source>
</evidence>
<comment type="caution">
    <text evidence="1">The sequence shown here is derived from an EMBL/GenBank/DDBJ whole genome shotgun (WGS) entry which is preliminary data.</text>
</comment>
<reference evidence="1 2" key="1">
    <citation type="submission" date="2018-02" db="EMBL/GenBank/DDBJ databases">
        <title>The draft genome of Sphingobacterium sp. 5JN-11.</title>
        <authorList>
            <person name="Liu L."/>
            <person name="Li L."/>
            <person name="Liang L."/>
            <person name="Zhang X."/>
            <person name="Wang T."/>
        </authorList>
    </citation>
    <scope>NUCLEOTIDE SEQUENCE [LARGE SCALE GENOMIC DNA]</scope>
    <source>
        <strain evidence="1 2">5JN-11</strain>
    </source>
</reference>
<dbReference type="GO" id="GO:0005975">
    <property type="term" value="P:carbohydrate metabolic process"/>
    <property type="evidence" value="ECO:0007669"/>
    <property type="project" value="InterPro"/>
</dbReference>
<dbReference type="InterPro" id="IPR012341">
    <property type="entry name" value="6hp_glycosidase-like_sf"/>
</dbReference>
<sequence length="1208" mass="137903">MRRYKSSFGPTTRKKLVGNLCLALILVWCTGLNGLAQSKHWQKNPRSLHYTEDQGDFLLVNGKYRFNRALYGNHKPSRVEAGDLPEFALYMPGMAGNLQFVLEKGDIYKKLIDAEHIETRYRPGSMVYRVKDPLIGSGHLDIVVLAQADEEGLIVKLEAHGIPDEAKLHALYGGASGRKFSRGGDIGADPESGFYLLPEYAKDNRYRLRQNSFELTYLDGKKNEEFVYGTFSNAAQLRLSDATVLDDLAQLDQKGALQSPIVFTTYTLQKTPIYIQVAKGPLEKDVYSDNVLQERYNRAEQARLELAERVKLKTPDRFINTFGAALAVAADGVWESPTFLHGAVAWRMRLNAWRGAYAADALGWHDRAKEHFSSYANSQVLEPENAKVVMDTALHLARHIEEMGTAMFSSGYISRHPNNNTVAHHYDMNLVFFDQLFTHFDYTGDLTYLRKMWPTIERHLAWERRNFKRDGLYDAYCAIWASDGLQYTGGGVAHTTAYNYRANRAAAKLAKLIGEDASLYEKEADSIEEAMRQRLWLTDKGYFAEYQDVLGNKLVHDKPGLWTIYHVADAYMLDDFDSYQNSRYIDHHLPHIPIQVDGQEHEGLYTLATTTWQPYTWSVNNVALAENFQGSLAYWQSGRSEAAFRLWKSNVIESMYHGISPGNFQQLSHYDAFRGELYRDFADPIGVASRTLTEGLFGFYPQLLEGQIFIKPGFPEKWDFAEIELPLWSYHFKRESDRMHFTIQTQYEDPVRLKMEVPVTYQRIKSVIVNGKSVEWTIKSSSIDKPFLLLEAPAATHFSIDIVGEEQLSLPSLASTEHAYTAELVLPLAADVRVMEVYDPQNLLIGGENGRFSFVQKRHKGTFFVKLQQEEMSWWHPINVALIEPVSHRFIERDKRHYLTLQNRTNEKIKTRIQGANFNQEMELSPNKKHEIEIPSNALTMGTNRFSLLVGKTRWDVDYISWHIDNQAGYQTQDLSSYYNARLNDIFQQQYLSPRPAVPTLQLPWQGIGNWCYPLIAADIDDRGLMAARKDQVVTYLNIPFRIHGEEKNVLFTSQWDNYPTTMDIPLAGKAEKAYLLMAGSTNPMQSQMVNARVKVTYMDGEEDVLDLKNPTNWWPIEQDYLDDNYAFEIPDQEVPYRVQLKTGALYKGGELDRYTEIKGFTNRAVDGGAATLLDVPLDGSKTLKSLKLIVETNDVVVGLIAATLLTK</sequence>
<dbReference type="SUPFAM" id="SSF48208">
    <property type="entry name" value="Six-hairpin glycosidases"/>
    <property type="match status" value="1"/>
</dbReference>
<keyword evidence="2" id="KW-1185">Reference proteome</keyword>
<name>A0A2S9J9H2_9SPHI</name>
<dbReference type="Proteomes" id="UP000239711">
    <property type="component" value="Unassembled WGS sequence"/>
</dbReference>
<accession>A0A2S9J9H2</accession>
<dbReference type="Gene3D" id="1.50.10.10">
    <property type="match status" value="1"/>
</dbReference>
<evidence type="ECO:0000313" key="2">
    <source>
        <dbReference type="Proteomes" id="UP000239711"/>
    </source>
</evidence>
<dbReference type="OrthoDB" id="49490at2"/>
<organism evidence="1 2">
    <name type="scientific">Sphingobacterium haloxyli</name>
    <dbReference type="NCBI Taxonomy" id="2100533"/>
    <lineage>
        <taxon>Bacteria</taxon>
        <taxon>Pseudomonadati</taxon>
        <taxon>Bacteroidota</taxon>
        <taxon>Sphingobacteriia</taxon>
        <taxon>Sphingobacteriales</taxon>
        <taxon>Sphingobacteriaceae</taxon>
        <taxon>Sphingobacterium</taxon>
    </lineage>
</organism>
<dbReference type="EMBL" id="PVBQ01000001">
    <property type="protein sequence ID" value="PRD49422.1"/>
    <property type="molecule type" value="Genomic_DNA"/>
</dbReference>
<gene>
    <name evidence="1" type="ORF">C5745_00850</name>
</gene>